<sequence>MDFATMMRVLRSNDPPSPDDIAQIRLFYQRLLACSSLVAESPLELPDVDVALSYDKYLEFLEQFLSLINGLSSPLRRFPPELLSHIFMLCREDCWHRICDEDSHTLITLGKVCSRWRTISREMPQLWTKMHFSTWALRPCNAAVTRHLLDLSRDLPLSLHVSTVVAMDDSSSQGSDDNGEEVPHLVSESSPANLNQPLVFPDRYTHEVMRELFNDKPSIDAIRSVAARLESLCMDFTSDDFFFNDFLECHNPEFPILSSLSITVFGSECFCFEDLLTVFHAAPNIKELWIDYDDDEPPYAPFGPRSYAIGWPDFPWNRLRKLTIIVEIFADEARTILCQCEALEIAAFSELIDDAEDVANRLGQRKVFPEICTLSDLRELSISSSARHVCDILECVSLPNLQSLTIETRRCNFLPVLVDLRKNSKFALLHLNLRGLDTTSTDPIYPLLAEVPTLETLVVECCPCKTELYESLTYAPSPSQPLLRLPHLRILAVDAWETRDSPVCPDSFVKLLDSLSHYAGGSATPCPNLKTLRALFPFLSGEHRKPIEQQLAPVCADGFDLRVC</sequence>
<feature type="domain" description="F-box" evidence="2">
    <location>
        <begin position="79"/>
        <end position="132"/>
    </location>
</feature>
<comment type="caution">
    <text evidence="3">The sequence shown here is derived from an EMBL/GenBank/DDBJ whole genome shotgun (WGS) entry which is preliminary data.</text>
</comment>
<proteinExistence type="predicted"/>
<evidence type="ECO:0000313" key="4">
    <source>
        <dbReference type="Proteomes" id="UP001362999"/>
    </source>
</evidence>
<evidence type="ECO:0000256" key="1">
    <source>
        <dbReference type="SAM" id="MobiDB-lite"/>
    </source>
</evidence>
<evidence type="ECO:0000313" key="3">
    <source>
        <dbReference type="EMBL" id="KAK6977665.1"/>
    </source>
</evidence>
<dbReference type="Gene3D" id="3.80.10.10">
    <property type="entry name" value="Ribonuclease Inhibitor"/>
    <property type="match status" value="1"/>
</dbReference>
<dbReference type="AlphaFoldDB" id="A0AAV9ZDA2"/>
<dbReference type="InterPro" id="IPR001810">
    <property type="entry name" value="F-box_dom"/>
</dbReference>
<organism evidence="3 4">
    <name type="scientific">Favolaschia claudopus</name>
    <dbReference type="NCBI Taxonomy" id="2862362"/>
    <lineage>
        <taxon>Eukaryota</taxon>
        <taxon>Fungi</taxon>
        <taxon>Dikarya</taxon>
        <taxon>Basidiomycota</taxon>
        <taxon>Agaricomycotina</taxon>
        <taxon>Agaricomycetes</taxon>
        <taxon>Agaricomycetidae</taxon>
        <taxon>Agaricales</taxon>
        <taxon>Marasmiineae</taxon>
        <taxon>Mycenaceae</taxon>
        <taxon>Favolaschia</taxon>
    </lineage>
</organism>
<dbReference type="InterPro" id="IPR036047">
    <property type="entry name" value="F-box-like_dom_sf"/>
</dbReference>
<keyword evidence="4" id="KW-1185">Reference proteome</keyword>
<dbReference type="EMBL" id="JAWWNJ010000166">
    <property type="protein sequence ID" value="KAK6977665.1"/>
    <property type="molecule type" value="Genomic_DNA"/>
</dbReference>
<reference evidence="3 4" key="1">
    <citation type="journal article" date="2024" name="J Genomics">
        <title>Draft genome sequencing and assembly of Favolaschia claudopus CIRM-BRFM 2984 isolated from oak limbs.</title>
        <authorList>
            <person name="Navarro D."/>
            <person name="Drula E."/>
            <person name="Chaduli D."/>
            <person name="Cazenave R."/>
            <person name="Ahrendt S."/>
            <person name="Wang J."/>
            <person name="Lipzen A."/>
            <person name="Daum C."/>
            <person name="Barry K."/>
            <person name="Grigoriev I.V."/>
            <person name="Favel A."/>
            <person name="Rosso M.N."/>
            <person name="Martin F."/>
        </authorList>
    </citation>
    <scope>NUCLEOTIDE SEQUENCE [LARGE SCALE GENOMIC DNA]</scope>
    <source>
        <strain evidence="3 4">CIRM-BRFM 2984</strain>
    </source>
</reference>
<dbReference type="Proteomes" id="UP001362999">
    <property type="component" value="Unassembled WGS sequence"/>
</dbReference>
<dbReference type="SUPFAM" id="SSF52058">
    <property type="entry name" value="L domain-like"/>
    <property type="match status" value="1"/>
</dbReference>
<evidence type="ECO:0000259" key="2">
    <source>
        <dbReference type="Pfam" id="PF12937"/>
    </source>
</evidence>
<dbReference type="Gene3D" id="1.20.1280.50">
    <property type="match status" value="1"/>
</dbReference>
<dbReference type="InterPro" id="IPR032675">
    <property type="entry name" value="LRR_dom_sf"/>
</dbReference>
<dbReference type="Pfam" id="PF12937">
    <property type="entry name" value="F-box-like"/>
    <property type="match status" value="1"/>
</dbReference>
<protein>
    <recommendedName>
        <fullName evidence="2">F-box domain-containing protein</fullName>
    </recommendedName>
</protein>
<accession>A0AAV9ZDA2</accession>
<name>A0AAV9ZDA2_9AGAR</name>
<dbReference type="SUPFAM" id="SSF81383">
    <property type="entry name" value="F-box domain"/>
    <property type="match status" value="1"/>
</dbReference>
<feature type="region of interest" description="Disordered" evidence="1">
    <location>
        <begin position="168"/>
        <end position="189"/>
    </location>
</feature>
<gene>
    <name evidence="3" type="ORF">R3P38DRAFT_3122743</name>
</gene>